<proteinExistence type="predicted"/>
<name>A0A921K6R4_9MICC</name>
<dbReference type="InterPro" id="IPR000551">
    <property type="entry name" value="MerR-type_HTH_dom"/>
</dbReference>
<accession>A0A921K6R4</accession>
<organism evidence="2 3">
    <name type="scientific">Enteractinococcus helveticum</name>
    <dbReference type="NCBI Taxonomy" id="1837282"/>
    <lineage>
        <taxon>Bacteria</taxon>
        <taxon>Bacillati</taxon>
        <taxon>Actinomycetota</taxon>
        <taxon>Actinomycetes</taxon>
        <taxon>Micrococcales</taxon>
        <taxon>Micrococcaceae</taxon>
    </lineage>
</organism>
<dbReference type="GO" id="GO:0003677">
    <property type="term" value="F:DNA binding"/>
    <property type="evidence" value="ECO:0007669"/>
    <property type="project" value="UniProtKB-KW"/>
</dbReference>
<reference evidence="2" key="2">
    <citation type="submission" date="2021-09" db="EMBL/GenBank/DDBJ databases">
        <authorList>
            <person name="Gilroy R."/>
        </authorList>
    </citation>
    <scope>NUCLEOTIDE SEQUENCE</scope>
    <source>
        <strain evidence="2">ChiHjej13B12-14962</strain>
    </source>
</reference>
<dbReference type="InterPro" id="IPR009061">
    <property type="entry name" value="DNA-bd_dom_put_sf"/>
</dbReference>
<gene>
    <name evidence="2" type="ORF">K8V32_02790</name>
</gene>
<protein>
    <submittedName>
        <fullName evidence="2">MerR family DNA-binding transcriptional regulator</fullName>
    </submittedName>
</protein>
<comment type="caution">
    <text evidence="2">The sequence shown here is derived from an EMBL/GenBank/DDBJ whole genome shotgun (WGS) entry which is preliminary data.</text>
</comment>
<evidence type="ECO:0000259" key="1">
    <source>
        <dbReference type="Pfam" id="PF00376"/>
    </source>
</evidence>
<dbReference type="Pfam" id="PF00376">
    <property type="entry name" value="MerR"/>
    <property type="match status" value="1"/>
</dbReference>
<keyword evidence="2" id="KW-0238">DNA-binding</keyword>
<evidence type="ECO:0000313" key="2">
    <source>
        <dbReference type="EMBL" id="HJF13717.1"/>
    </source>
</evidence>
<dbReference type="GO" id="GO:0006355">
    <property type="term" value="P:regulation of DNA-templated transcription"/>
    <property type="evidence" value="ECO:0007669"/>
    <property type="project" value="InterPro"/>
</dbReference>
<feature type="domain" description="HTH merR-type" evidence="1">
    <location>
        <begin position="54"/>
        <end position="90"/>
    </location>
</feature>
<reference evidence="2" key="1">
    <citation type="journal article" date="2021" name="PeerJ">
        <title>Extensive microbial diversity within the chicken gut microbiome revealed by metagenomics and culture.</title>
        <authorList>
            <person name="Gilroy R."/>
            <person name="Ravi A."/>
            <person name="Getino M."/>
            <person name="Pursley I."/>
            <person name="Horton D.L."/>
            <person name="Alikhan N.F."/>
            <person name="Baker D."/>
            <person name="Gharbi K."/>
            <person name="Hall N."/>
            <person name="Watson M."/>
            <person name="Adriaenssens E.M."/>
            <person name="Foster-Nyarko E."/>
            <person name="Jarju S."/>
            <person name="Secka A."/>
            <person name="Antonio M."/>
            <person name="Oren A."/>
            <person name="Chaudhuri R.R."/>
            <person name="La Ragione R."/>
            <person name="Hildebrand F."/>
            <person name="Pallen M.J."/>
        </authorList>
    </citation>
    <scope>NUCLEOTIDE SEQUENCE</scope>
    <source>
        <strain evidence="2">ChiHjej13B12-14962</strain>
    </source>
</reference>
<dbReference type="RefSeq" id="WP_303902542.1">
    <property type="nucleotide sequence ID" value="NZ_DYXC01000032.1"/>
</dbReference>
<dbReference type="Proteomes" id="UP000703315">
    <property type="component" value="Unassembled WGS sequence"/>
</dbReference>
<dbReference type="Gene3D" id="1.10.1660.10">
    <property type="match status" value="1"/>
</dbReference>
<sequence length="102" mass="10975">MSAAQRSCAGAASPHCDVLAHSQFRGRIRNAACPNLTRRSRTFGAQCKERILLIGEVTARSGISTCMPRHYDSLGLVSASTQTTNGYRSYLAEDSRQLGISG</sequence>
<evidence type="ECO:0000313" key="3">
    <source>
        <dbReference type="Proteomes" id="UP000703315"/>
    </source>
</evidence>
<dbReference type="EMBL" id="DYXC01000032">
    <property type="protein sequence ID" value="HJF13717.1"/>
    <property type="molecule type" value="Genomic_DNA"/>
</dbReference>
<dbReference type="SUPFAM" id="SSF46955">
    <property type="entry name" value="Putative DNA-binding domain"/>
    <property type="match status" value="1"/>
</dbReference>
<dbReference type="AlphaFoldDB" id="A0A921K6R4"/>